<keyword evidence="8" id="KW-1185">Reference proteome</keyword>
<dbReference type="Pfam" id="PF01753">
    <property type="entry name" value="zf-MYND"/>
    <property type="match status" value="2"/>
</dbReference>
<sequence>MSGGMRRPSFLPPGEGGVDVAVPRGMTPEYMKEMMGLIDDLQFGNCGSEAEAMANPAEYRRVMDRMNRFLEKQDSIVKSTSPPEGFAYVGKLKGGEARAFALAAQSVLRDIVQANADLFEKQLPFFNAMSPHHRVEAIAAVTEGLLDPSSPSPAETHLNHEAYMAVWYNLLTLVVMECDIAAEEARTGIYQPDADDEMDETCLEASMDYTRMGMAKKSVEKEEEAKLAKKVQKLMKKDEISETESARPTREGRKLLAKRAQEEDVSKEKMLANMMDTVKPEKTGGIKFVQREDVDAMLKSIEDDNAMFDNPTFWRATMKAMTYERFCNRPLAMDVKLTETDSKSWNSLFRLVLGSGFYPCEDAREFMQFNAADHELFLTDGNARRKLTRFNSLVEAATAKHESTWTPAKTGRAISVIEFACDDVNDHEWIRDMRKPGEKGSESMKKYTEAADPKVLQLPSGYDHVSYDSYYRFKKFARWRQPMEARGRRYDKIEDRYAALRDVDDAEFVVLPQFQLEAIYSEAPEAPNDKPWDWRSLKISRKARLGGGKCANCYAVPPDGSSFKKCPECDVARYCGKECQVAHRSDHKETCVMLRAIKEERAKKKSQEPVHEDEIQTSAETNPRRRFIKEALGSDRKKDDCACCGLRETGGRASYKRCGGCESVKYCSVDCQRAHWKDHKTFCRAHSSRES</sequence>
<dbReference type="RefSeq" id="XP_003064723.1">
    <property type="nucleotide sequence ID" value="XM_003064677.1"/>
</dbReference>
<evidence type="ECO:0000259" key="6">
    <source>
        <dbReference type="PROSITE" id="PS50865"/>
    </source>
</evidence>
<dbReference type="InterPro" id="IPR002893">
    <property type="entry name" value="Znf_MYND"/>
</dbReference>
<name>C1NA40_MICPC</name>
<keyword evidence="3" id="KW-0862">Zinc</keyword>
<dbReference type="PROSITE" id="PS01360">
    <property type="entry name" value="ZF_MYND_1"/>
    <property type="match status" value="2"/>
</dbReference>
<evidence type="ECO:0000256" key="1">
    <source>
        <dbReference type="ARBA" id="ARBA00022723"/>
    </source>
</evidence>
<dbReference type="OrthoDB" id="550206at2759"/>
<dbReference type="AlphaFoldDB" id="C1NA40"/>
<reference evidence="7 8" key="1">
    <citation type="journal article" date="2009" name="Science">
        <title>Green evolution and dynamic adaptations revealed by genomes of the marine picoeukaryotes Micromonas.</title>
        <authorList>
            <person name="Worden A.Z."/>
            <person name="Lee J.H."/>
            <person name="Mock T."/>
            <person name="Rouze P."/>
            <person name="Simmons M.P."/>
            <person name="Aerts A.L."/>
            <person name="Allen A.E."/>
            <person name="Cuvelier M.L."/>
            <person name="Derelle E."/>
            <person name="Everett M.V."/>
            <person name="Foulon E."/>
            <person name="Grimwood J."/>
            <person name="Gundlach H."/>
            <person name="Henrissat B."/>
            <person name="Napoli C."/>
            <person name="McDonald S.M."/>
            <person name="Parker M.S."/>
            <person name="Rombauts S."/>
            <person name="Salamov A."/>
            <person name="Von Dassow P."/>
            <person name="Badger J.H."/>
            <person name="Coutinho P.M."/>
            <person name="Demir E."/>
            <person name="Dubchak I."/>
            <person name="Gentemann C."/>
            <person name="Eikrem W."/>
            <person name="Gready J.E."/>
            <person name="John U."/>
            <person name="Lanier W."/>
            <person name="Lindquist E.A."/>
            <person name="Lucas S."/>
            <person name="Mayer K.F."/>
            <person name="Moreau H."/>
            <person name="Not F."/>
            <person name="Otillar R."/>
            <person name="Panaud O."/>
            <person name="Pangilinan J."/>
            <person name="Paulsen I."/>
            <person name="Piegu B."/>
            <person name="Poliakov A."/>
            <person name="Robbens S."/>
            <person name="Schmutz J."/>
            <person name="Toulza E."/>
            <person name="Wyss T."/>
            <person name="Zelensky A."/>
            <person name="Zhou K."/>
            <person name="Armbrust E.V."/>
            <person name="Bhattacharya D."/>
            <person name="Goodenough U.W."/>
            <person name="Van de Peer Y."/>
            <person name="Grigoriev I.V."/>
        </authorList>
    </citation>
    <scope>NUCLEOTIDE SEQUENCE [LARGE SCALE GENOMIC DNA]</scope>
    <source>
        <strain evidence="7 8">CCMP1545</strain>
    </source>
</reference>
<feature type="domain" description="MYND-type" evidence="6">
    <location>
        <begin position="550"/>
        <end position="591"/>
    </location>
</feature>
<evidence type="ECO:0000313" key="8">
    <source>
        <dbReference type="Proteomes" id="UP000001876"/>
    </source>
</evidence>
<dbReference type="GeneID" id="9690284"/>
<keyword evidence="1" id="KW-0479">Metal-binding</keyword>
<accession>C1NA40</accession>
<evidence type="ECO:0000256" key="4">
    <source>
        <dbReference type="PROSITE-ProRule" id="PRU00134"/>
    </source>
</evidence>
<feature type="domain" description="MYND-type" evidence="6">
    <location>
        <begin position="641"/>
        <end position="683"/>
    </location>
</feature>
<proteinExistence type="predicted"/>
<organism evidence="8">
    <name type="scientific">Micromonas pusilla (strain CCMP1545)</name>
    <name type="common">Picoplanktonic green alga</name>
    <dbReference type="NCBI Taxonomy" id="564608"/>
    <lineage>
        <taxon>Eukaryota</taxon>
        <taxon>Viridiplantae</taxon>
        <taxon>Chlorophyta</taxon>
        <taxon>Mamiellophyceae</taxon>
        <taxon>Mamiellales</taxon>
        <taxon>Mamiellaceae</taxon>
        <taxon>Micromonas</taxon>
    </lineage>
</organism>
<evidence type="ECO:0000256" key="2">
    <source>
        <dbReference type="ARBA" id="ARBA00022771"/>
    </source>
</evidence>
<dbReference type="SUPFAM" id="SSF144232">
    <property type="entry name" value="HIT/MYND zinc finger-like"/>
    <property type="match status" value="2"/>
</dbReference>
<feature type="compositionally biased region" description="Basic and acidic residues" evidence="5">
    <location>
        <begin position="602"/>
        <end position="614"/>
    </location>
</feature>
<protein>
    <submittedName>
        <fullName evidence="7">Predicted protein</fullName>
    </submittedName>
</protein>
<dbReference type="GO" id="GO:0008270">
    <property type="term" value="F:zinc ion binding"/>
    <property type="evidence" value="ECO:0007669"/>
    <property type="project" value="UniProtKB-KW"/>
</dbReference>
<dbReference type="Proteomes" id="UP000001876">
    <property type="component" value="Unassembled WGS sequence"/>
</dbReference>
<gene>
    <name evidence="7" type="ORF">MICPUCDRAFT_54751</name>
</gene>
<dbReference type="EMBL" id="GG663752">
    <property type="protein sequence ID" value="EEH51057.1"/>
    <property type="molecule type" value="Genomic_DNA"/>
</dbReference>
<keyword evidence="2 4" id="KW-0863">Zinc-finger</keyword>
<dbReference type="PROSITE" id="PS50865">
    <property type="entry name" value="ZF_MYND_2"/>
    <property type="match status" value="2"/>
</dbReference>
<dbReference type="KEGG" id="mpp:MICPUCDRAFT_54751"/>
<evidence type="ECO:0000256" key="5">
    <source>
        <dbReference type="SAM" id="MobiDB-lite"/>
    </source>
</evidence>
<evidence type="ECO:0000313" key="7">
    <source>
        <dbReference type="EMBL" id="EEH51057.1"/>
    </source>
</evidence>
<dbReference type="Gene3D" id="6.10.140.2220">
    <property type="match status" value="2"/>
</dbReference>
<feature type="region of interest" description="Disordered" evidence="5">
    <location>
        <begin position="1"/>
        <end position="22"/>
    </location>
</feature>
<evidence type="ECO:0000256" key="3">
    <source>
        <dbReference type="ARBA" id="ARBA00022833"/>
    </source>
</evidence>
<feature type="region of interest" description="Disordered" evidence="5">
    <location>
        <begin position="602"/>
        <end position="625"/>
    </location>
</feature>